<sequence length="190" mass="21445">MITKIRRVQKLLDEAATHAQRFQKASQMGCPSGCSLCCLKKDIFASPLEFFPLAYHLYQNNKADTFYDELEQRTGNTICALFSTMNISGWGCSQYEFRGLICRLFGYSTTSDKNSQKRLVTCKTLKGGSEFQKLSSTTLLKAPSFPDYYMKLASIDWQLANESLPINQAIKRAIEIVSSYFDYSGSKRAG</sequence>
<organism evidence="1 2">
    <name type="scientific">Sunxiuqinia elliptica</name>
    <dbReference type="NCBI Taxonomy" id="655355"/>
    <lineage>
        <taxon>Bacteria</taxon>
        <taxon>Pseudomonadati</taxon>
        <taxon>Bacteroidota</taxon>
        <taxon>Bacteroidia</taxon>
        <taxon>Marinilabiliales</taxon>
        <taxon>Prolixibacteraceae</taxon>
        <taxon>Sunxiuqinia</taxon>
    </lineage>
</organism>
<dbReference type="Pfam" id="PF03692">
    <property type="entry name" value="CxxCxxCC"/>
    <property type="match status" value="1"/>
</dbReference>
<accession>A0A1I2ET23</accession>
<name>A0A1I2ET23_9BACT</name>
<dbReference type="EMBL" id="FONW01000002">
    <property type="protein sequence ID" value="SFE95979.1"/>
    <property type="molecule type" value="Genomic_DNA"/>
</dbReference>
<dbReference type="Proteomes" id="UP000198964">
    <property type="component" value="Unassembled WGS sequence"/>
</dbReference>
<dbReference type="AlphaFoldDB" id="A0A1I2ET23"/>
<keyword evidence="2" id="KW-1185">Reference proteome</keyword>
<reference evidence="1 2" key="1">
    <citation type="submission" date="2016-10" db="EMBL/GenBank/DDBJ databases">
        <authorList>
            <person name="de Groot N.N."/>
        </authorList>
    </citation>
    <scope>NUCLEOTIDE SEQUENCE [LARGE SCALE GENOMIC DNA]</scope>
    <source>
        <strain evidence="1 2">CGMCC 1.9156</strain>
    </source>
</reference>
<proteinExistence type="predicted"/>
<dbReference type="InterPro" id="IPR005358">
    <property type="entry name" value="Puta_zinc/iron-chelating_dom"/>
</dbReference>
<protein>
    <submittedName>
        <fullName evidence="1">Uncharacterized protein</fullName>
    </submittedName>
</protein>
<dbReference type="RefSeq" id="WP_093918889.1">
    <property type="nucleotide sequence ID" value="NZ_FONW01000002.1"/>
</dbReference>
<evidence type="ECO:0000313" key="1">
    <source>
        <dbReference type="EMBL" id="SFE95979.1"/>
    </source>
</evidence>
<evidence type="ECO:0000313" key="2">
    <source>
        <dbReference type="Proteomes" id="UP000198964"/>
    </source>
</evidence>
<dbReference type="STRING" id="655355.SAMN05216283_102213"/>
<gene>
    <name evidence="1" type="ORF">SAMN05216283_102213</name>
</gene>